<reference evidence="2" key="2">
    <citation type="submission" date="2023-06" db="EMBL/GenBank/DDBJ databases">
        <authorList>
            <consortium name="Lawrence Berkeley National Laboratory"/>
            <person name="Haridas S."/>
            <person name="Hensen N."/>
            <person name="Bonometti L."/>
            <person name="Westerberg I."/>
            <person name="Brannstrom I.O."/>
            <person name="Guillou S."/>
            <person name="Cros-Aarteil S."/>
            <person name="Calhoun S."/>
            <person name="Kuo A."/>
            <person name="Mondo S."/>
            <person name="Pangilinan J."/>
            <person name="Riley R."/>
            <person name="Labutti K."/>
            <person name="Andreopoulos B."/>
            <person name="Lipzen A."/>
            <person name="Chen C."/>
            <person name="Yanf M."/>
            <person name="Daum C."/>
            <person name="Ng V."/>
            <person name="Clum A."/>
            <person name="Steindorff A."/>
            <person name="Ohm R."/>
            <person name="Martin F."/>
            <person name="Silar P."/>
            <person name="Natvig D."/>
            <person name="Lalanne C."/>
            <person name="Gautier V."/>
            <person name="Ament-Velasquez S.L."/>
            <person name="Kruys A."/>
            <person name="Hutchinson M.I."/>
            <person name="Powell A.J."/>
            <person name="Barry K."/>
            <person name="Miller A.N."/>
            <person name="Grigoriev I.V."/>
            <person name="Debuchy R."/>
            <person name="Gladieux P."/>
            <person name="Thoren M.H."/>
            <person name="Johannesson H."/>
        </authorList>
    </citation>
    <scope>NUCLEOTIDE SEQUENCE</scope>
    <source>
        <strain evidence="2">CBS 958.72</strain>
    </source>
</reference>
<name>A0AAE0K714_9PEZI</name>
<dbReference type="EMBL" id="JAULSN010000005">
    <property type="protein sequence ID" value="KAK3371358.1"/>
    <property type="molecule type" value="Genomic_DNA"/>
</dbReference>
<proteinExistence type="predicted"/>
<feature type="compositionally biased region" description="Basic and acidic residues" evidence="1">
    <location>
        <begin position="46"/>
        <end position="62"/>
    </location>
</feature>
<protein>
    <submittedName>
        <fullName evidence="2">Uncharacterized protein</fullName>
    </submittedName>
</protein>
<sequence length="62" mass="7018">MMYAQSTEDSLPGARLHFMKMLCGYDDESLDDARRAAPPPPVHNSSRRDPDKRRGGDRTNAR</sequence>
<organism evidence="2 3">
    <name type="scientific">Lasiosphaeria ovina</name>
    <dbReference type="NCBI Taxonomy" id="92902"/>
    <lineage>
        <taxon>Eukaryota</taxon>
        <taxon>Fungi</taxon>
        <taxon>Dikarya</taxon>
        <taxon>Ascomycota</taxon>
        <taxon>Pezizomycotina</taxon>
        <taxon>Sordariomycetes</taxon>
        <taxon>Sordariomycetidae</taxon>
        <taxon>Sordariales</taxon>
        <taxon>Lasiosphaeriaceae</taxon>
        <taxon>Lasiosphaeria</taxon>
    </lineage>
</organism>
<feature type="region of interest" description="Disordered" evidence="1">
    <location>
        <begin position="30"/>
        <end position="62"/>
    </location>
</feature>
<evidence type="ECO:0000313" key="2">
    <source>
        <dbReference type="EMBL" id="KAK3371358.1"/>
    </source>
</evidence>
<comment type="caution">
    <text evidence="2">The sequence shown here is derived from an EMBL/GenBank/DDBJ whole genome shotgun (WGS) entry which is preliminary data.</text>
</comment>
<gene>
    <name evidence="2" type="ORF">B0T24DRAFT_628749</name>
</gene>
<accession>A0AAE0K714</accession>
<dbReference type="AlphaFoldDB" id="A0AAE0K714"/>
<keyword evidence="3" id="KW-1185">Reference proteome</keyword>
<evidence type="ECO:0000256" key="1">
    <source>
        <dbReference type="SAM" id="MobiDB-lite"/>
    </source>
</evidence>
<evidence type="ECO:0000313" key="3">
    <source>
        <dbReference type="Proteomes" id="UP001287356"/>
    </source>
</evidence>
<reference evidence="2" key="1">
    <citation type="journal article" date="2023" name="Mol. Phylogenet. Evol.">
        <title>Genome-scale phylogeny and comparative genomics of the fungal order Sordariales.</title>
        <authorList>
            <person name="Hensen N."/>
            <person name="Bonometti L."/>
            <person name="Westerberg I."/>
            <person name="Brannstrom I.O."/>
            <person name="Guillou S."/>
            <person name="Cros-Aarteil S."/>
            <person name="Calhoun S."/>
            <person name="Haridas S."/>
            <person name="Kuo A."/>
            <person name="Mondo S."/>
            <person name="Pangilinan J."/>
            <person name="Riley R."/>
            <person name="LaButti K."/>
            <person name="Andreopoulos B."/>
            <person name="Lipzen A."/>
            <person name="Chen C."/>
            <person name="Yan M."/>
            <person name="Daum C."/>
            <person name="Ng V."/>
            <person name="Clum A."/>
            <person name="Steindorff A."/>
            <person name="Ohm R.A."/>
            <person name="Martin F."/>
            <person name="Silar P."/>
            <person name="Natvig D.O."/>
            <person name="Lalanne C."/>
            <person name="Gautier V."/>
            <person name="Ament-Velasquez S.L."/>
            <person name="Kruys A."/>
            <person name="Hutchinson M.I."/>
            <person name="Powell A.J."/>
            <person name="Barry K."/>
            <person name="Miller A.N."/>
            <person name="Grigoriev I.V."/>
            <person name="Debuchy R."/>
            <person name="Gladieux P."/>
            <person name="Hiltunen Thoren M."/>
            <person name="Johannesson H."/>
        </authorList>
    </citation>
    <scope>NUCLEOTIDE SEQUENCE</scope>
    <source>
        <strain evidence="2">CBS 958.72</strain>
    </source>
</reference>
<dbReference type="Proteomes" id="UP001287356">
    <property type="component" value="Unassembled WGS sequence"/>
</dbReference>